<dbReference type="Pfam" id="PF12079">
    <property type="entry name" value="DUF3558"/>
    <property type="match status" value="1"/>
</dbReference>
<evidence type="ECO:0000256" key="1">
    <source>
        <dbReference type="SAM" id="MobiDB-lite"/>
    </source>
</evidence>
<evidence type="ECO:0000313" key="2">
    <source>
        <dbReference type="EMBL" id="SDZ30196.1"/>
    </source>
</evidence>
<dbReference type="EMBL" id="FNPH01000009">
    <property type="protein sequence ID" value="SDZ30196.1"/>
    <property type="molecule type" value="Genomic_DNA"/>
</dbReference>
<reference evidence="3" key="1">
    <citation type="submission" date="2016-10" db="EMBL/GenBank/DDBJ databases">
        <authorList>
            <person name="Varghese N."/>
            <person name="Submissions S."/>
        </authorList>
    </citation>
    <scope>NUCLEOTIDE SEQUENCE [LARGE SCALE GENOMIC DNA]</scope>
    <source>
        <strain evidence="3">DSM 45245</strain>
    </source>
</reference>
<gene>
    <name evidence="2" type="ORF">SAMN05444365_109148</name>
</gene>
<dbReference type="Proteomes" id="UP000242415">
    <property type="component" value="Unassembled WGS sequence"/>
</dbReference>
<dbReference type="STRING" id="405436.SAMN05444365_109148"/>
<sequence>MTYPGPLPRAAAVALAVAALTGCGGADRPTRPPVADAAQSAAVPATPDGGSATPAAGRAVDPCALVSEQEAEQLAGTPLEEAVPVRESCTYPGPPTGPTAQVEIFVGDGAKKFLDIDRELGHDLQPLPGVGDEAYAEDFTVFVHASGVWVAIRLTRLDDAAAYRKPLAELARTVAGRL</sequence>
<evidence type="ECO:0000313" key="3">
    <source>
        <dbReference type="Proteomes" id="UP000242415"/>
    </source>
</evidence>
<dbReference type="InterPro" id="IPR024520">
    <property type="entry name" value="DUF3558"/>
</dbReference>
<accession>A0A1H3RWW1</accession>
<proteinExistence type="predicted"/>
<name>A0A1H3RWW1_9ACTN</name>
<dbReference type="AlphaFoldDB" id="A0A1H3RWW1"/>
<evidence type="ECO:0008006" key="4">
    <source>
        <dbReference type="Google" id="ProtNLM"/>
    </source>
</evidence>
<keyword evidence="3" id="KW-1185">Reference proteome</keyword>
<feature type="compositionally biased region" description="Low complexity" evidence="1">
    <location>
        <begin position="33"/>
        <end position="48"/>
    </location>
</feature>
<feature type="region of interest" description="Disordered" evidence="1">
    <location>
        <begin position="28"/>
        <end position="57"/>
    </location>
</feature>
<organism evidence="2 3">
    <name type="scientific">Micromonospora pattaloongensis</name>
    <dbReference type="NCBI Taxonomy" id="405436"/>
    <lineage>
        <taxon>Bacteria</taxon>
        <taxon>Bacillati</taxon>
        <taxon>Actinomycetota</taxon>
        <taxon>Actinomycetes</taxon>
        <taxon>Micromonosporales</taxon>
        <taxon>Micromonosporaceae</taxon>
        <taxon>Micromonospora</taxon>
    </lineage>
</organism>
<dbReference type="OrthoDB" id="3699206at2"/>
<protein>
    <recommendedName>
        <fullName evidence="4">DUF3558 domain-containing protein</fullName>
    </recommendedName>
</protein>